<dbReference type="Proteomes" id="UP000282002">
    <property type="component" value="Chromosome"/>
</dbReference>
<gene>
    <name evidence="2" type="ORF">EI545_15910</name>
</gene>
<keyword evidence="1" id="KW-0472">Membrane</keyword>
<keyword evidence="1" id="KW-1133">Transmembrane helix</keyword>
<proteinExistence type="predicted"/>
<dbReference type="RefSeq" id="WP_125326375.1">
    <property type="nucleotide sequence ID" value="NZ_CP034328.1"/>
</dbReference>
<dbReference type="AlphaFoldDB" id="A0A3S8U9C0"/>
<feature type="transmembrane region" description="Helical" evidence="1">
    <location>
        <begin position="12"/>
        <end position="36"/>
    </location>
</feature>
<protein>
    <submittedName>
        <fullName evidence="2">Uncharacterized protein</fullName>
    </submittedName>
</protein>
<dbReference type="KEGG" id="taw:EI545_15910"/>
<organism evidence="2 3">
    <name type="scientific">Tabrizicola piscis</name>
    <dbReference type="NCBI Taxonomy" id="2494374"/>
    <lineage>
        <taxon>Bacteria</taxon>
        <taxon>Pseudomonadati</taxon>
        <taxon>Pseudomonadota</taxon>
        <taxon>Alphaproteobacteria</taxon>
        <taxon>Rhodobacterales</taxon>
        <taxon>Paracoccaceae</taxon>
        <taxon>Tabrizicola</taxon>
    </lineage>
</organism>
<name>A0A3S8U9C0_9RHOB</name>
<keyword evidence="3" id="KW-1185">Reference proteome</keyword>
<dbReference type="OrthoDB" id="7848875at2"/>
<dbReference type="EMBL" id="CP034328">
    <property type="protein sequence ID" value="AZL60183.1"/>
    <property type="molecule type" value="Genomic_DNA"/>
</dbReference>
<evidence type="ECO:0000313" key="3">
    <source>
        <dbReference type="Proteomes" id="UP000282002"/>
    </source>
</evidence>
<accession>A0A3S8U9C0</accession>
<reference evidence="2 3" key="1">
    <citation type="submission" date="2018-12" db="EMBL/GenBank/DDBJ databases">
        <title>Complete genome sequencing of Tabrizicola sp. K13M18.</title>
        <authorList>
            <person name="Bae J.-W."/>
        </authorList>
    </citation>
    <scope>NUCLEOTIDE SEQUENCE [LARGE SCALE GENOMIC DNA]</scope>
    <source>
        <strain evidence="2 3">K13M18</strain>
    </source>
</reference>
<evidence type="ECO:0000256" key="1">
    <source>
        <dbReference type="SAM" id="Phobius"/>
    </source>
</evidence>
<evidence type="ECO:0000313" key="2">
    <source>
        <dbReference type="EMBL" id="AZL60183.1"/>
    </source>
</evidence>
<keyword evidence="1" id="KW-0812">Transmembrane</keyword>
<sequence length="100" mass="11070">MRRINLLKERDLIYVGLNAGLFTGLKLQVAASGVFMESLSVRFVNDDKVDLPVRDFIKAGGETREILLPGLVRAIRVVDMRYRKIPTGGVAEVSVLGRQA</sequence>